<organism evidence="2 3">
    <name type="scientific">Paramecium sonneborni</name>
    <dbReference type="NCBI Taxonomy" id="65129"/>
    <lineage>
        <taxon>Eukaryota</taxon>
        <taxon>Sar</taxon>
        <taxon>Alveolata</taxon>
        <taxon>Ciliophora</taxon>
        <taxon>Intramacronucleata</taxon>
        <taxon>Oligohymenophorea</taxon>
        <taxon>Peniculida</taxon>
        <taxon>Parameciidae</taxon>
        <taxon>Paramecium</taxon>
    </lineage>
</organism>
<name>A0A8S1QTT0_9CILI</name>
<proteinExistence type="predicted"/>
<sequence>MKNFLAIALLILCITAKKHHKPATGEEVQTNPMRQCLYDKCGDHAINCMQDDACNETFDICIKTHGPDMKIDLFVECTANNKVASAFVDCMKTNCLSFAPIMRFFNKRK</sequence>
<dbReference type="EMBL" id="CAJJDN010000119">
    <property type="protein sequence ID" value="CAD8119118.1"/>
    <property type="molecule type" value="Genomic_DNA"/>
</dbReference>
<feature type="signal peptide" evidence="1">
    <location>
        <begin position="1"/>
        <end position="16"/>
    </location>
</feature>
<accession>A0A8S1QTT0</accession>
<evidence type="ECO:0000313" key="2">
    <source>
        <dbReference type="EMBL" id="CAD8119118.1"/>
    </source>
</evidence>
<gene>
    <name evidence="2" type="ORF">PSON_ATCC_30995.1.T1190199</name>
</gene>
<evidence type="ECO:0000256" key="1">
    <source>
        <dbReference type="SAM" id="SignalP"/>
    </source>
</evidence>
<dbReference type="AlphaFoldDB" id="A0A8S1QTT0"/>
<dbReference type="Proteomes" id="UP000692954">
    <property type="component" value="Unassembled WGS sequence"/>
</dbReference>
<keyword evidence="3" id="KW-1185">Reference proteome</keyword>
<keyword evidence="1" id="KW-0732">Signal</keyword>
<protein>
    <submittedName>
        <fullName evidence="2">Uncharacterized protein</fullName>
    </submittedName>
</protein>
<reference evidence="2" key="1">
    <citation type="submission" date="2021-01" db="EMBL/GenBank/DDBJ databases">
        <authorList>
            <consortium name="Genoscope - CEA"/>
            <person name="William W."/>
        </authorList>
    </citation>
    <scope>NUCLEOTIDE SEQUENCE</scope>
</reference>
<comment type="caution">
    <text evidence="2">The sequence shown here is derived from an EMBL/GenBank/DDBJ whole genome shotgun (WGS) entry which is preliminary data.</text>
</comment>
<evidence type="ECO:0000313" key="3">
    <source>
        <dbReference type="Proteomes" id="UP000692954"/>
    </source>
</evidence>
<feature type="chain" id="PRO_5035740824" evidence="1">
    <location>
        <begin position="17"/>
        <end position="109"/>
    </location>
</feature>